<gene>
    <name evidence="7" type="ORF">EGM_21094</name>
</gene>
<keyword evidence="2" id="KW-0863">Zinc-finger</keyword>
<dbReference type="PROSITE" id="PS50014">
    <property type="entry name" value="BROMODOMAIN_2"/>
    <property type="match status" value="1"/>
</dbReference>
<dbReference type="Proteomes" id="UP000009130">
    <property type="component" value="Unassembled WGS sequence"/>
</dbReference>
<evidence type="ECO:0000256" key="5">
    <source>
        <dbReference type="PROSITE-ProRule" id="PRU00035"/>
    </source>
</evidence>
<evidence type="ECO:0000313" key="8">
    <source>
        <dbReference type="Proteomes" id="UP000009130"/>
    </source>
</evidence>
<organism evidence="8">
    <name type="scientific">Macaca fascicularis</name>
    <name type="common">Crab-eating macaque</name>
    <name type="synonym">Cynomolgus monkey</name>
    <dbReference type="NCBI Taxonomy" id="9541"/>
    <lineage>
        <taxon>Eukaryota</taxon>
        <taxon>Metazoa</taxon>
        <taxon>Chordata</taxon>
        <taxon>Craniata</taxon>
        <taxon>Vertebrata</taxon>
        <taxon>Euteleostomi</taxon>
        <taxon>Mammalia</taxon>
        <taxon>Eutheria</taxon>
        <taxon>Euarchontoglires</taxon>
        <taxon>Primates</taxon>
        <taxon>Haplorrhini</taxon>
        <taxon>Catarrhini</taxon>
        <taxon>Cercopithecidae</taxon>
        <taxon>Cercopithecinae</taxon>
        <taxon>Macaca</taxon>
    </lineage>
</organism>
<reference evidence="7 8" key="1">
    <citation type="journal article" date="2011" name="Nat. Biotechnol.">
        <title>Genome sequencing and comparison of two nonhuman primate animal models, the cynomolgus and Chinese rhesus macaques.</title>
        <authorList>
            <person name="Yan G."/>
            <person name="Zhang G."/>
            <person name="Fang X."/>
            <person name="Zhang Y."/>
            <person name="Li C."/>
            <person name="Ling F."/>
            <person name="Cooper D.N."/>
            <person name="Li Q."/>
            <person name="Li Y."/>
            <person name="van Gool A.J."/>
            <person name="Du H."/>
            <person name="Chen J."/>
            <person name="Chen R."/>
            <person name="Zhang P."/>
            <person name="Huang Z."/>
            <person name="Thompson J.R."/>
            <person name="Meng Y."/>
            <person name="Bai Y."/>
            <person name="Wang J."/>
            <person name="Zhuo M."/>
            <person name="Wang T."/>
            <person name="Huang Y."/>
            <person name="Wei L."/>
            <person name="Li J."/>
            <person name="Wang Z."/>
            <person name="Hu H."/>
            <person name="Yang P."/>
            <person name="Le L."/>
            <person name="Stenson P.D."/>
            <person name="Li B."/>
            <person name="Liu X."/>
            <person name="Ball E.V."/>
            <person name="An N."/>
            <person name="Huang Q."/>
            <person name="Zhang Y."/>
            <person name="Fan W."/>
            <person name="Zhang X."/>
            <person name="Li Y."/>
            <person name="Wang W."/>
            <person name="Katze M.G."/>
            <person name="Su B."/>
            <person name="Nielsen R."/>
            <person name="Yang H."/>
            <person name="Wang J."/>
            <person name="Wang X."/>
            <person name="Wang J."/>
        </authorList>
    </citation>
    <scope>NUCLEOTIDE SEQUENCE [LARGE SCALE GENOMIC DNA]</scope>
    <source>
        <strain evidence="7 8">CE-4</strain>
    </source>
</reference>
<dbReference type="GO" id="GO:0000978">
    <property type="term" value="F:RNA polymerase II cis-regulatory region sequence-specific DNA binding"/>
    <property type="evidence" value="ECO:0007669"/>
    <property type="project" value="TreeGrafter"/>
</dbReference>
<evidence type="ECO:0000256" key="1">
    <source>
        <dbReference type="ARBA" id="ARBA00022723"/>
    </source>
</evidence>
<evidence type="ECO:0000259" key="6">
    <source>
        <dbReference type="PROSITE" id="PS50014"/>
    </source>
</evidence>
<dbReference type="InterPro" id="IPR013083">
    <property type="entry name" value="Znf_RING/FYVE/PHD"/>
</dbReference>
<dbReference type="InterPro" id="IPR011011">
    <property type="entry name" value="Znf_FYVE_PHD"/>
</dbReference>
<evidence type="ECO:0000256" key="2">
    <source>
        <dbReference type="ARBA" id="ARBA00022771"/>
    </source>
</evidence>
<dbReference type="AlphaFoldDB" id="G8F5W2"/>
<sequence length="151" mass="17383">RFYIGYDLCTNWYHGECVGISEKEAKKMVVYICNDCKWAQEGSSEELYCICRTPYDESQFFIGHDQCQNWYHGCCAGILQSEAELIDKYVCPQCQSTEDAMRVLTPLTEKDYEGLKRVLRSLQAHKTAWPSLEPVDPNDAPDYCGVIKEPM</sequence>
<keyword evidence="1" id="KW-0479">Metal-binding</keyword>
<protein>
    <recommendedName>
        <fullName evidence="6">Bromo domain-containing protein</fullName>
    </recommendedName>
</protein>
<dbReference type="InterPro" id="IPR001487">
    <property type="entry name" value="Bromodomain"/>
</dbReference>
<dbReference type="InterPro" id="IPR001965">
    <property type="entry name" value="Znf_PHD"/>
</dbReference>
<dbReference type="GO" id="GO:0008270">
    <property type="term" value="F:zinc ion binding"/>
    <property type="evidence" value="ECO:0007669"/>
    <property type="project" value="UniProtKB-KW"/>
</dbReference>
<dbReference type="GO" id="GO:0016589">
    <property type="term" value="C:NURF complex"/>
    <property type="evidence" value="ECO:0007669"/>
    <property type="project" value="InterPro"/>
</dbReference>
<feature type="domain" description="Bromo" evidence="6">
    <location>
        <begin position="123"/>
        <end position="151"/>
    </location>
</feature>
<proteinExistence type="predicted"/>
<dbReference type="InterPro" id="IPR038028">
    <property type="entry name" value="BPTF"/>
</dbReference>
<dbReference type="PANTHER" id="PTHR45975">
    <property type="entry name" value="NUCLEOSOME-REMODELING FACTOR SUBUNIT BPTF"/>
    <property type="match status" value="1"/>
</dbReference>
<accession>G8F5W2</accession>
<dbReference type="SUPFAM" id="SSF57903">
    <property type="entry name" value="FYVE/PHD zinc finger"/>
    <property type="match status" value="2"/>
</dbReference>
<evidence type="ECO:0000256" key="4">
    <source>
        <dbReference type="ARBA" id="ARBA00023117"/>
    </source>
</evidence>
<dbReference type="EMBL" id="JH332268">
    <property type="protein sequence ID" value="EHH62676.1"/>
    <property type="molecule type" value="Genomic_DNA"/>
</dbReference>
<dbReference type="InterPro" id="IPR019787">
    <property type="entry name" value="Znf_PHD-finger"/>
</dbReference>
<dbReference type="FunFam" id="3.30.40.10:FF:000048">
    <property type="entry name" value="nucleosome-remodeling factor subunit BPTF isoform X1"/>
    <property type="match status" value="1"/>
</dbReference>
<dbReference type="SUPFAM" id="SSF47370">
    <property type="entry name" value="Bromodomain"/>
    <property type="match status" value="1"/>
</dbReference>
<evidence type="ECO:0000313" key="7">
    <source>
        <dbReference type="EMBL" id="EHH62676.1"/>
    </source>
</evidence>
<name>G8F5W2_MACFA</name>
<dbReference type="PANTHER" id="PTHR45975:SF2">
    <property type="entry name" value="NUCLEOSOME-REMODELING FACTOR SUBUNIT BPTF"/>
    <property type="match status" value="1"/>
</dbReference>
<evidence type="ECO:0000256" key="3">
    <source>
        <dbReference type="ARBA" id="ARBA00022833"/>
    </source>
</evidence>
<dbReference type="GO" id="GO:0006357">
    <property type="term" value="P:regulation of transcription by RNA polymerase II"/>
    <property type="evidence" value="ECO:0007669"/>
    <property type="project" value="InterPro"/>
</dbReference>
<keyword evidence="3" id="KW-0862">Zinc</keyword>
<dbReference type="Gene3D" id="1.20.920.10">
    <property type="entry name" value="Bromodomain-like"/>
    <property type="match status" value="1"/>
</dbReference>
<feature type="non-terminal residue" evidence="7">
    <location>
        <position position="151"/>
    </location>
</feature>
<feature type="non-terminal residue" evidence="7">
    <location>
        <position position="1"/>
    </location>
</feature>
<dbReference type="Pfam" id="PF00628">
    <property type="entry name" value="PHD"/>
    <property type="match status" value="2"/>
</dbReference>
<keyword evidence="4 5" id="KW-0103">Bromodomain</keyword>
<dbReference type="Gene3D" id="3.30.40.10">
    <property type="entry name" value="Zinc/RING finger domain, C3HC4 (zinc finger)"/>
    <property type="match status" value="2"/>
</dbReference>
<dbReference type="SMART" id="SM00249">
    <property type="entry name" value="PHD"/>
    <property type="match status" value="2"/>
</dbReference>
<dbReference type="InterPro" id="IPR036427">
    <property type="entry name" value="Bromodomain-like_sf"/>
</dbReference>